<gene>
    <name evidence="1" type="ORF">Raf01_95200</name>
</gene>
<evidence type="ECO:0000313" key="1">
    <source>
        <dbReference type="EMBL" id="GIH21348.1"/>
    </source>
</evidence>
<name>A0A8J3R2Q2_9ACTN</name>
<reference evidence="1" key="1">
    <citation type="submission" date="2021-01" db="EMBL/GenBank/DDBJ databases">
        <title>Whole genome shotgun sequence of Rugosimonospora africana NBRC 104875.</title>
        <authorList>
            <person name="Komaki H."/>
            <person name="Tamura T."/>
        </authorList>
    </citation>
    <scope>NUCLEOTIDE SEQUENCE</scope>
    <source>
        <strain evidence="1">NBRC 104875</strain>
    </source>
</reference>
<dbReference type="Proteomes" id="UP000642748">
    <property type="component" value="Unassembled WGS sequence"/>
</dbReference>
<protein>
    <submittedName>
        <fullName evidence="1">Uncharacterized protein</fullName>
    </submittedName>
</protein>
<organism evidence="1 2">
    <name type="scientific">Rugosimonospora africana</name>
    <dbReference type="NCBI Taxonomy" id="556532"/>
    <lineage>
        <taxon>Bacteria</taxon>
        <taxon>Bacillati</taxon>
        <taxon>Actinomycetota</taxon>
        <taxon>Actinomycetes</taxon>
        <taxon>Micromonosporales</taxon>
        <taxon>Micromonosporaceae</taxon>
        <taxon>Rugosimonospora</taxon>
    </lineage>
</organism>
<evidence type="ECO:0000313" key="2">
    <source>
        <dbReference type="Proteomes" id="UP000642748"/>
    </source>
</evidence>
<proteinExistence type="predicted"/>
<comment type="caution">
    <text evidence="1">The sequence shown here is derived from an EMBL/GenBank/DDBJ whole genome shotgun (WGS) entry which is preliminary data.</text>
</comment>
<accession>A0A8J3R2Q2</accession>
<dbReference type="SUPFAM" id="SSF51182">
    <property type="entry name" value="RmlC-like cupins"/>
    <property type="match status" value="1"/>
</dbReference>
<dbReference type="InterPro" id="IPR011051">
    <property type="entry name" value="RmlC_Cupin_sf"/>
</dbReference>
<keyword evidence="2" id="KW-1185">Reference proteome</keyword>
<dbReference type="AlphaFoldDB" id="A0A8J3R2Q2"/>
<dbReference type="EMBL" id="BONZ01000125">
    <property type="protein sequence ID" value="GIH21348.1"/>
    <property type="molecule type" value="Genomic_DNA"/>
</dbReference>
<dbReference type="RefSeq" id="WP_203924732.1">
    <property type="nucleotide sequence ID" value="NZ_BONZ01000125.1"/>
</dbReference>
<sequence length="111" mass="11927">MARVVRRKETTFVHPRAIGEVVVTKIADLPVGVVVSVYAFAPGAQLKLGPSYDDAGWTVLSGTGWVDSEESGRQELEPGWTAFVPVEDTPTFGTDEGMTIVDVFGGLMMPK</sequence>